<dbReference type="HOGENOM" id="CLU_2790261_0_0_5"/>
<keyword evidence="2" id="KW-1185">Reference proteome</keyword>
<dbReference type="AlphaFoldDB" id="G4RC93"/>
<sequence>MYGSGEQTGLFTLERRCIQMAAQMNPSIGFRRAAPPLSGRALTSDADRSGRRSMLRFSARRLLSTVSV</sequence>
<proteinExistence type="predicted"/>
<dbReference type="STRING" id="1082931.KKY_2710"/>
<name>G4RC93_PELHB</name>
<protein>
    <submittedName>
        <fullName evidence="1">Uncharacterized protein</fullName>
    </submittedName>
</protein>
<dbReference type="EMBL" id="CP003075">
    <property type="protein sequence ID" value="AEQ52716.1"/>
    <property type="molecule type" value="Genomic_DNA"/>
</dbReference>
<accession>G4RC93</accession>
<gene>
    <name evidence="1" type="ordered locus">KKY_2710</name>
</gene>
<dbReference type="KEGG" id="phl:KKY_2710"/>
<evidence type="ECO:0000313" key="1">
    <source>
        <dbReference type="EMBL" id="AEQ52716.1"/>
    </source>
</evidence>
<organism evidence="1 2">
    <name type="scientific">Pelagibacterium halotolerans (strain DSM 22347 / JCM 15775 / CGMCC 1.7692 / B2)</name>
    <dbReference type="NCBI Taxonomy" id="1082931"/>
    <lineage>
        <taxon>Bacteria</taxon>
        <taxon>Pseudomonadati</taxon>
        <taxon>Pseudomonadota</taxon>
        <taxon>Alphaproteobacteria</taxon>
        <taxon>Hyphomicrobiales</taxon>
        <taxon>Devosiaceae</taxon>
        <taxon>Pelagibacterium</taxon>
    </lineage>
</organism>
<reference evidence="1 2" key="1">
    <citation type="journal article" date="2012" name="J. Bacteriol.">
        <title>Complete genome sequence of Pelagibacterium halotolerans B2T.</title>
        <authorList>
            <person name="Huo Y.Y."/>
            <person name="Cheng H."/>
            <person name="Han X.F."/>
            <person name="Jiang X.W."/>
            <person name="Sun C."/>
            <person name="Zhang X.Q."/>
            <person name="Zhu X.F."/>
            <person name="Liu Y.F."/>
            <person name="Li P.F."/>
            <person name="Ni P.X."/>
            <person name="Wu M."/>
        </authorList>
    </citation>
    <scope>NUCLEOTIDE SEQUENCE [LARGE SCALE GENOMIC DNA]</scope>
    <source>
        <strain evidence="2">DSM 22347 / JCM 15775 / CGMCC 1.7692 / B2</strain>
    </source>
</reference>
<dbReference type="Proteomes" id="UP000008850">
    <property type="component" value="Chromosome"/>
</dbReference>
<evidence type="ECO:0000313" key="2">
    <source>
        <dbReference type="Proteomes" id="UP000008850"/>
    </source>
</evidence>